<comment type="function">
    <text evidence="11 12">Key component of the proton channel; it plays a direct role in the translocation of protons across the membrane.</text>
</comment>
<dbReference type="GO" id="GO:0005886">
    <property type="term" value="C:plasma membrane"/>
    <property type="evidence" value="ECO:0007669"/>
    <property type="project" value="UniProtKB-SubCell"/>
</dbReference>
<keyword evidence="9 11" id="KW-0472">Membrane</keyword>
<dbReference type="GO" id="GO:0045259">
    <property type="term" value="C:proton-transporting ATP synthase complex"/>
    <property type="evidence" value="ECO:0007669"/>
    <property type="project" value="UniProtKB-KW"/>
</dbReference>
<keyword evidence="11" id="KW-1003">Cell membrane</keyword>
<evidence type="ECO:0000256" key="11">
    <source>
        <dbReference type="HAMAP-Rule" id="MF_01393"/>
    </source>
</evidence>
<dbReference type="NCBIfam" id="TIGR01131">
    <property type="entry name" value="ATP_synt_6_or_A"/>
    <property type="match status" value="1"/>
</dbReference>
<comment type="similarity">
    <text evidence="2 11 12">Belongs to the ATPase A chain family.</text>
</comment>
<proteinExistence type="inferred from homology"/>
<accession>A0A1F4XRW8</accession>
<dbReference type="CDD" id="cd00310">
    <property type="entry name" value="ATP-synt_Fo_a_6"/>
    <property type="match status" value="1"/>
</dbReference>
<feature type="transmembrane region" description="Helical" evidence="11">
    <location>
        <begin position="167"/>
        <end position="186"/>
    </location>
</feature>
<dbReference type="InterPro" id="IPR035908">
    <property type="entry name" value="F0_ATP_A_sf"/>
</dbReference>
<dbReference type="Proteomes" id="UP000178091">
    <property type="component" value="Unassembled WGS sequence"/>
</dbReference>
<reference evidence="13 14" key="1">
    <citation type="journal article" date="2016" name="Nat. Commun.">
        <title>Thousands of microbial genomes shed light on interconnected biogeochemical processes in an aquifer system.</title>
        <authorList>
            <person name="Anantharaman K."/>
            <person name="Brown C.T."/>
            <person name="Hug L.A."/>
            <person name="Sharon I."/>
            <person name="Castelle C.J."/>
            <person name="Probst A.J."/>
            <person name="Thomas B.C."/>
            <person name="Singh A."/>
            <person name="Wilkins M.J."/>
            <person name="Karaoz U."/>
            <person name="Brodie E.L."/>
            <person name="Williams K.H."/>
            <person name="Hubbard S.S."/>
            <person name="Banfield J.F."/>
        </authorList>
    </citation>
    <scope>NUCLEOTIDE SEQUENCE [LARGE SCALE GENOMIC DNA]</scope>
</reference>
<evidence type="ECO:0000256" key="9">
    <source>
        <dbReference type="ARBA" id="ARBA00023136"/>
    </source>
</evidence>
<dbReference type="PANTHER" id="PTHR42823:SF3">
    <property type="entry name" value="ATP SYNTHASE SUBUNIT A, CHLOROPLASTIC"/>
    <property type="match status" value="1"/>
</dbReference>
<feature type="transmembrane region" description="Helical" evidence="11">
    <location>
        <begin position="221"/>
        <end position="241"/>
    </location>
</feature>
<dbReference type="InterPro" id="IPR000568">
    <property type="entry name" value="ATP_synth_F0_asu"/>
</dbReference>
<evidence type="ECO:0000256" key="2">
    <source>
        <dbReference type="ARBA" id="ARBA00006810"/>
    </source>
</evidence>
<name>A0A1F4XRW8_9BACT</name>
<dbReference type="GO" id="GO:0046933">
    <property type="term" value="F:proton-transporting ATP synthase activity, rotational mechanism"/>
    <property type="evidence" value="ECO:0007669"/>
    <property type="project" value="UniProtKB-UniRule"/>
</dbReference>
<evidence type="ECO:0000256" key="5">
    <source>
        <dbReference type="ARBA" id="ARBA00022692"/>
    </source>
</evidence>
<keyword evidence="7 11" id="KW-1133">Transmembrane helix</keyword>
<feature type="transmembrane region" description="Helical" evidence="11">
    <location>
        <begin position="82"/>
        <end position="102"/>
    </location>
</feature>
<dbReference type="InterPro" id="IPR045082">
    <property type="entry name" value="ATP_syn_F0_a_bact/chloroplast"/>
</dbReference>
<keyword evidence="8 11" id="KW-0406">Ion transport</keyword>
<evidence type="ECO:0000313" key="13">
    <source>
        <dbReference type="EMBL" id="OGC84354.1"/>
    </source>
</evidence>
<dbReference type="AlphaFoldDB" id="A0A1F4XRW8"/>
<evidence type="ECO:0000256" key="1">
    <source>
        <dbReference type="ARBA" id="ARBA00004141"/>
    </source>
</evidence>
<dbReference type="GO" id="GO:0042777">
    <property type="term" value="P:proton motive force-driven plasma membrane ATP synthesis"/>
    <property type="evidence" value="ECO:0007669"/>
    <property type="project" value="TreeGrafter"/>
</dbReference>
<dbReference type="Pfam" id="PF00119">
    <property type="entry name" value="ATP-synt_A"/>
    <property type="match status" value="1"/>
</dbReference>
<dbReference type="Gene3D" id="1.20.120.220">
    <property type="entry name" value="ATP synthase, F0 complex, subunit A"/>
    <property type="match status" value="1"/>
</dbReference>
<keyword evidence="3 11" id="KW-0813">Transport</keyword>
<dbReference type="PRINTS" id="PR00123">
    <property type="entry name" value="ATPASEA"/>
</dbReference>
<protein>
    <recommendedName>
        <fullName evidence="11 12">ATP synthase subunit a</fullName>
    </recommendedName>
    <alternativeName>
        <fullName evidence="11">ATP synthase F0 sector subunit a</fullName>
    </alternativeName>
    <alternativeName>
        <fullName evidence="11">F-ATPase subunit 6</fullName>
    </alternativeName>
</protein>
<evidence type="ECO:0000256" key="12">
    <source>
        <dbReference type="RuleBase" id="RU000483"/>
    </source>
</evidence>
<evidence type="ECO:0000256" key="7">
    <source>
        <dbReference type="ARBA" id="ARBA00022989"/>
    </source>
</evidence>
<evidence type="ECO:0000313" key="14">
    <source>
        <dbReference type="Proteomes" id="UP000178091"/>
    </source>
</evidence>
<keyword evidence="4 11" id="KW-0138">CF(0)</keyword>
<dbReference type="SUPFAM" id="SSF81336">
    <property type="entry name" value="F1F0 ATP synthase subunit A"/>
    <property type="match status" value="1"/>
</dbReference>
<dbReference type="EMBL" id="MEWW01000017">
    <property type="protein sequence ID" value="OGC84354.1"/>
    <property type="molecule type" value="Genomic_DNA"/>
</dbReference>
<dbReference type="HAMAP" id="MF_01393">
    <property type="entry name" value="ATP_synth_a_bact"/>
    <property type="match status" value="1"/>
</dbReference>
<keyword evidence="5 11" id="KW-0812">Transmembrane</keyword>
<evidence type="ECO:0000256" key="10">
    <source>
        <dbReference type="ARBA" id="ARBA00023310"/>
    </source>
</evidence>
<sequence length="259" mass="27940">MEEGIHISLAAERLFSLWGIPITNTVVTAVGIAVLLIIAGFVFGRRLKLVPGRFQTAVEAGFEYVFGYVEQTLGSRALAQRYFPLIATIFLFILVANTLHFFPFVGHAIGLEDPSTNGLAPLLRAPNTDLNTPLALAIITFLVVEISGILALGLLKYGSKFVNFKAGAIGFVVGLLEIIGNLARLVSLSFRLFGAIFAGEVLLLVMGVFVPYFLPVPLMAFELFIGFLQAAIFAILTLAYIKLALEEPHGSEHAHAGAH</sequence>
<feature type="transmembrane region" description="Helical" evidence="11">
    <location>
        <begin position="192"/>
        <end position="214"/>
    </location>
</feature>
<dbReference type="PANTHER" id="PTHR42823">
    <property type="entry name" value="ATP SYNTHASE SUBUNIT A, CHLOROPLASTIC"/>
    <property type="match status" value="1"/>
</dbReference>
<keyword evidence="10 11" id="KW-0066">ATP synthesis</keyword>
<feature type="transmembrane region" description="Helical" evidence="11">
    <location>
        <begin position="20"/>
        <end position="43"/>
    </location>
</feature>
<evidence type="ECO:0000256" key="4">
    <source>
        <dbReference type="ARBA" id="ARBA00022547"/>
    </source>
</evidence>
<comment type="caution">
    <text evidence="13">The sequence shown here is derived from an EMBL/GenBank/DDBJ whole genome shotgun (WGS) entry which is preliminary data.</text>
</comment>
<comment type="subcellular location">
    <subcellularLocation>
        <location evidence="11 12">Cell membrane</location>
        <topology evidence="11 12">Multi-pass membrane protein</topology>
    </subcellularLocation>
    <subcellularLocation>
        <location evidence="1">Membrane</location>
        <topology evidence="1">Multi-pass membrane protein</topology>
    </subcellularLocation>
</comment>
<keyword evidence="6 11" id="KW-0375">Hydrogen ion transport</keyword>
<gene>
    <name evidence="11" type="primary">atpB</name>
    <name evidence="13" type="ORF">A3F55_01645</name>
</gene>
<evidence type="ECO:0000256" key="8">
    <source>
        <dbReference type="ARBA" id="ARBA00023065"/>
    </source>
</evidence>
<organism evidence="13 14">
    <name type="scientific">Candidatus Adlerbacteria bacterium RIFCSPHIGHO2_12_FULL_53_18</name>
    <dbReference type="NCBI Taxonomy" id="1797242"/>
    <lineage>
        <taxon>Bacteria</taxon>
        <taxon>Candidatus Adleribacteriota</taxon>
    </lineage>
</organism>
<feature type="transmembrane region" description="Helical" evidence="11">
    <location>
        <begin position="134"/>
        <end position="155"/>
    </location>
</feature>
<evidence type="ECO:0000256" key="6">
    <source>
        <dbReference type="ARBA" id="ARBA00022781"/>
    </source>
</evidence>
<evidence type="ECO:0000256" key="3">
    <source>
        <dbReference type="ARBA" id="ARBA00022448"/>
    </source>
</evidence>